<dbReference type="EMBL" id="WTUX01000005">
    <property type="protein sequence ID" value="MZR11816.1"/>
    <property type="molecule type" value="Genomic_DNA"/>
</dbReference>
<evidence type="ECO:0000313" key="5">
    <source>
        <dbReference type="Proteomes" id="UP000467322"/>
    </source>
</evidence>
<organism evidence="4 5">
    <name type="scientific">Maritimibacter harenae</name>
    <dbReference type="NCBI Taxonomy" id="2606218"/>
    <lineage>
        <taxon>Bacteria</taxon>
        <taxon>Pseudomonadati</taxon>
        <taxon>Pseudomonadota</taxon>
        <taxon>Alphaproteobacteria</taxon>
        <taxon>Rhodobacterales</taxon>
        <taxon>Roseobacteraceae</taxon>
        <taxon>Maritimibacter</taxon>
    </lineage>
</organism>
<comment type="caution">
    <text evidence="4">The sequence shown here is derived from an EMBL/GenBank/DDBJ whole genome shotgun (WGS) entry which is preliminary data.</text>
</comment>
<accession>A0A845LWS9</accession>
<evidence type="ECO:0000313" key="4">
    <source>
        <dbReference type="EMBL" id="MZR11816.1"/>
    </source>
</evidence>
<dbReference type="PRINTS" id="PR01171">
    <property type="entry name" value="BCTLIPOCALIN"/>
</dbReference>
<dbReference type="InterPro" id="IPR012674">
    <property type="entry name" value="Calycin"/>
</dbReference>
<dbReference type="GO" id="GO:0009279">
    <property type="term" value="C:cell outer membrane"/>
    <property type="evidence" value="ECO:0007669"/>
    <property type="project" value="UniProtKB-SubCell"/>
</dbReference>
<dbReference type="InterPro" id="IPR000566">
    <property type="entry name" value="Lipocln_cytosolic_FA-bd_dom"/>
</dbReference>
<dbReference type="InterPro" id="IPR022272">
    <property type="entry name" value="Lipocalin_CS"/>
</dbReference>
<protein>
    <recommendedName>
        <fullName evidence="2">Outer membrane lipoprotein Blc</fullName>
    </recommendedName>
</protein>
<evidence type="ECO:0000256" key="1">
    <source>
        <dbReference type="ARBA" id="ARBA00006889"/>
    </source>
</evidence>
<comment type="similarity">
    <text evidence="1 2">Belongs to the calycin superfamily. Lipocalin family.</text>
</comment>
<feature type="signal peptide" evidence="2">
    <location>
        <begin position="1"/>
        <end position="22"/>
    </location>
</feature>
<comment type="subcellular location">
    <subcellularLocation>
        <location evidence="2">Cell outer membrane</location>
    </subcellularLocation>
</comment>
<keyword evidence="2" id="KW-0446">Lipid-binding</keyword>
<keyword evidence="2" id="KW-0732">Signal</keyword>
<dbReference type="RefSeq" id="WP_161349938.1">
    <property type="nucleotide sequence ID" value="NZ_WTUX01000005.1"/>
</dbReference>
<name>A0A845LWS9_9RHOB</name>
<gene>
    <name evidence="4" type="ORF">GQE99_02150</name>
</gene>
<dbReference type="InterPro" id="IPR002446">
    <property type="entry name" value="Lipocalin_bac"/>
</dbReference>
<comment type="subunit">
    <text evidence="2">Homodimer.</text>
</comment>
<dbReference type="Gene3D" id="2.40.128.20">
    <property type="match status" value="1"/>
</dbReference>
<dbReference type="PIRSF" id="PIRSF036893">
    <property type="entry name" value="Lipocalin_ApoD"/>
    <property type="match status" value="1"/>
</dbReference>
<comment type="function">
    <text evidence="2">Involved in the storage or transport of lipids necessary for membrane maintenance under stressful conditions. Displays a binding preference for lysophospholipids.</text>
</comment>
<dbReference type="AlphaFoldDB" id="A0A845LWS9"/>
<keyword evidence="5" id="KW-1185">Reference proteome</keyword>
<reference evidence="4 5" key="1">
    <citation type="submission" date="2019-12" db="EMBL/GenBank/DDBJ databases">
        <title>Maritimibacter sp. nov. sp. isolated from sea sand.</title>
        <authorList>
            <person name="Kim J."/>
            <person name="Jeong S.E."/>
            <person name="Jung H.S."/>
            <person name="Jeon C.O."/>
        </authorList>
    </citation>
    <scope>NUCLEOTIDE SEQUENCE [LARGE SCALE GENOMIC DNA]</scope>
    <source>
        <strain evidence="4 5">DP07</strain>
    </source>
</reference>
<dbReference type="PANTHER" id="PTHR10612">
    <property type="entry name" value="APOLIPOPROTEIN D"/>
    <property type="match status" value="1"/>
</dbReference>
<dbReference type="Proteomes" id="UP000467322">
    <property type="component" value="Unassembled WGS sequence"/>
</dbReference>
<feature type="domain" description="Lipocalin/cytosolic fatty-acid binding" evidence="3">
    <location>
        <begin position="36"/>
        <end position="177"/>
    </location>
</feature>
<dbReference type="GO" id="GO:0006950">
    <property type="term" value="P:response to stress"/>
    <property type="evidence" value="ECO:0007669"/>
    <property type="project" value="UniProtKB-ARBA"/>
</dbReference>
<keyword evidence="2" id="KW-0472">Membrane</keyword>
<dbReference type="CDD" id="cd19438">
    <property type="entry name" value="lipocalin_Blc-like"/>
    <property type="match status" value="1"/>
</dbReference>
<dbReference type="SUPFAM" id="SSF50814">
    <property type="entry name" value="Lipocalins"/>
    <property type="match status" value="1"/>
</dbReference>
<dbReference type="InterPro" id="IPR022271">
    <property type="entry name" value="Lipocalin_ApoD"/>
</dbReference>
<feature type="chain" id="PRO_5033202242" description="Outer membrane lipoprotein Blc" evidence="2">
    <location>
        <begin position="23"/>
        <end position="177"/>
    </location>
</feature>
<dbReference type="PANTHER" id="PTHR10612:SF34">
    <property type="entry name" value="APOLIPOPROTEIN D"/>
    <property type="match status" value="1"/>
</dbReference>
<dbReference type="Pfam" id="PF08212">
    <property type="entry name" value="Lipocalin_2"/>
    <property type="match status" value="1"/>
</dbReference>
<dbReference type="GO" id="GO:0008289">
    <property type="term" value="F:lipid binding"/>
    <property type="evidence" value="ECO:0007669"/>
    <property type="project" value="UniProtKB-UniRule"/>
</dbReference>
<proteinExistence type="inferred from homology"/>
<sequence>MSLRKLLASAVVATALALPAAAEYRDESVPLTTVNVDLGRYLGTWYEIARYPNNFERGCVGVTAQYARDGDKISVLNTCRKGSVDGPATSRKGEAVPVGPGKLKVDFVPWLGGLAAGDYWVLYVAPDYSLAVVGEPSGKFGWILSRTPQIRQSQLDTALSVFARNGYDTGELRLVPQ</sequence>
<keyword evidence="2" id="KW-0449">Lipoprotein</keyword>
<dbReference type="InterPro" id="IPR047202">
    <property type="entry name" value="Lipocalin_Blc-like_dom"/>
</dbReference>
<keyword evidence="2" id="KW-0998">Cell outer membrane</keyword>
<dbReference type="PROSITE" id="PS00213">
    <property type="entry name" value="LIPOCALIN"/>
    <property type="match status" value="1"/>
</dbReference>
<evidence type="ECO:0000256" key="2">
    <source>
        <dbReference type="PIRNR" id="PIRNR036893"/>
    </source>
</evidence>
<evidence type="ECO:0000259" key="3">
    <source>
        <dbReference type="Pfam" id="PF08212"/>
    </source>
</evidence>